<dbReference type="EMBL" id="CP108090">
    <property type="protein sequence ID" value="WUQ12966.1"/>
    <property type="molecule type" value="Genomic_DNA"/>
</dbReference>
<sequence length="708" mass="77143">MSAQAPQSAPDPEADAPAAEVTATEADQPAQEPWAARRDLDAHTPKSMDLRFRGTNHGVTAQQVIGDIITGGKTEYHYNLAGYGGFGGGQVSGEIPEQALERLAGDFVSEGTPFAELLDRLREERVIVLTGDPFTGRRTAALMLLRRLGATPVRALDREVAPGDLSQRLSSADGAVGHVLCDLDISREQPLREAHLLALRGRMRELQAYLVITAGHSPYVEDTVELAAWHPPEPATVLASLLPKRTDETEAQRLLALPAVAEFLSHERQIREVVHYVTVLAQADEDRIKQYSLDALEEQVQEWFEEAETPVQLREKAFLIALAAFDKGPYALTAELSDVLYAALRSTGDEGYQKPIPVFGTHIGKRIQKARAKLYPDREMTEWGPVTQVKAAFHDERVAPVVLREVWTGHPAARPALIKWLDGLSVDGRPFVRTRAAATVAVLAYTDLPSTMALIVERWAGARESRRQLTAVSALALAHRIGAPNIPRIVDAWSTATQDPKRCWVAVRALGLIGPERPTEALAALRDQARHQHDKQLKQPRPGGGDQQVAAELPQSVALLLLSSAAEPVLSALLAALDGHLSSRMLALDGFLTACERPDPAACPPLLGQAARSSLAAERIARLLRVALNDRTANERAENVLRSWIRAADSELETERTLSALLPAIVVDPRDLARLSHLLDTVQGLDGQPRPVVADRMLTALARPRAHA</sequence>
<feature type="compositionally biased region" description="Low complexity" evidence="1">
    <location>
        <begin position="1"/>
        <end position="27"/>
    </location>
</feature>
<evidence type="ECO:0000313" key="2">
    <source>
        <dbReference type="EMBL" id="WUQ12966.1"/>
    </source>
</evidence>
<dbReference type="Proteomes" id="UP001432039">
    <property type="component" value="Chromosome"/>
</dbReference>
<evidence type="ECO:0000256" key="1">
    <source>
        <dbReference type="SAM" id="MobiDB-lite"/>
    </source>
</evidence>
<name>A0ABZ1TE03_STRVG</name>
<feature type="compositionally biased region" description="Basic and acidic residues" evidence="1">
    <location>
        <begin position="527"/>
        <end position="537"/>
    </location>
</feature>
<organism evidence="2 3">
    <name type="scientific">Streptomyces virginiae</name>
    <name type="common">Streptomyces cinnamonensis</name>
    <dbReference type="NCBI Taxonomy" id="1961"/>
    <lineage>
        <taxon>Bacteria</taxon>
        <taxon>Bacillati</taxon>
        <taxon>Actinomycetota</taxon>
        <taxon>Actinomycetes</taxon>
        <taxon>Kitasatosporales</taxon>
        <taxon>Streptomycetaceae</taxon>
        <taxon>Streptomyces</taxon>
    </lineage>
</organism>
<evidence type="ECO:0000313" key="3">
    <source>
        <dbReference type="Proteomes" id="UP001432039"/>
    </source>
</evidence>
<keyword evidence="3" id="KW-1185">Reference proteome</keyword>
<feature type="region of interest" description="Disordered" evidence="1">
    <location>
        <begin position="527"/>
        <end position="548"/>
    </location>
</feature>
<evidence type="ECO:0008006" key="4">
    <source>
        <dbReference type="Google" id="ProtNLM"/>
    </source>
</evidence>
<protein>
    <recommendedName>
        <fullName evidence="4">LigA protein</fullName>
    </recommendedName>
</protein>
<accession>A0ABZ1TE03</accession>
<gene>
    <name evidence="2" type="ORF">OG517_16825</name>
</gene>
<dbReference type="RefSeq" id="WP_328962069.1">
    <property type="nucleotide sequence ID" value="NZ_CP108090.1"/>
</dbReference>
<reference evidence="2" key="1">
    <citation type="submission" date="2022-10" db="EMBL/GenBank/DDBJ databases">
        <title>The complete genomes of actinobacterial strains from the NBC collection.</title>
        <authorList>
            <person name="Joergensen T.S."/>
            <person name="Alvarez Arevalo M."/>
            <person name="Sterndorff E.B."/>
            <person name="Faurdal D."/>
            <person name="Vuksanovic O."/>
            <person name="Mourched A.-S."/>
            <person name="Charusanti P."/>
            <person name="Shaw S."/>
            <person name="Blin K."/>
            <person name="Weber T."/>
        </authorList>
    </citation>
    <scope>NUCLEOTIDE SEQUENCE</scope>
    <source>
        <strain evidence="2">NBC_00248</strain>
    </source>
</reference>
<feature type="region of interest" description="Disordered" evidence="1">
    <location>
        <begin position="1"/>
        <end position="42"/>
    </location>
</feature>
<proteinExistence type="predicted"/>